<protein>
    <submittedName>
        <fullName evidence="1">Uncharacterized protein</fullName>
    </submittedName>
</protein>
<dbReference type="RefSeq" id="WP_024108403.1">
    <property type="nucleotide sequence ID" value="NZ_CP031560.1"/>
</dbReference>
<comment type="caution">
    <text evidence="1">The sequence shown here is derived from an EMBL/GenBank/DDBJ whole genome shotgun (WGS) entry which is preliminary data.</text>
</comment>
<dbReference type="Proteomes" id="UP000266633">
    <property type="component" value="Unassembled WGS sequence"/>
</dbReference>
<organism evidence="1 2">
    <name type="scientific">Dickeya dianthicola</name>
    <dbReference type="NCBI Taxonomy" id="204039"/>
    <lineage>
        <taxon>Bacteria</taxon>
        <taxon>Pseudomonadati</taxon>
        <taxon>Pseudomonadota</taxon>
        <taxon>Gammaproteobacteria</taxon>
        <taxon>Enterobacterales</taxon>
        <taxon>Pectobacteriaceae</taxon>
        <taxon>Dickeya</taxon>
    </lineage>
</organism>
<dbReference type="GeneID" id="49320918"/>
<gene>
    <name evidence="1" type="ORF">D5077_06725</name>
</gene>
<reference evidence="1 2" key="1">
    <citation type="submission" date="2018-09" db="EMBL/GenBank/DDBJ databases">
        <title>Phylogenetic diversity of Pectobacterium and Dickeya strains causing blackleg disease of potato in Morocco.</title>
        <authorList>
            <person name="Oulghazi S."/>
            <person name="Moumni M."/>
            <person name="Faure D."/>
        </authorList>
    </citation>
    <scope>NUCLEOTIDE SEQUENCE [LARGE SCALE GENOMIC DNA]</scope>
    <source>
        <strain evidence="1 2">S4.16.03.LID</strain>
    </source>
</reference>
<evidence type="ECO:0000313" key="2">
    <source>
        <dbReference type="Proteomes" id="UP000266633"/>
    </source>
</evidence>
<proteinExistence type="predicted"/>
<dbReference type="EMBL" id="QZDO01000020">
    <property type="protein sequence ID" value="RJL75269.1"/>
    <property type="molecule type" value="Genomic_DNA"/>
</dbReference>
<name>A0ABX9NR29_9GAMM</name>
<evidence type="ECO:0000313" key="1">
    <source>
        <dbReference type="EMBL" id="RJL75269.1"/>
    </source>
</evidence>
<keyword evidence="2" id="KW-1185">Reference proteome</keyword>
<accession>A0ABX9NR29</accession>
<sequence>MLHEAITGKKHVKVTLKVSYCESSNGIEYERVNFYTCNNLDAAALEDAISNIYGCRDMYHFLYDRDFGQGRFITICGCPESGEYDIELA</sequence>